<evidence type="ECO:0000313" key="2">
    <source>
        <dbReference type="Proteomes" id="UP000307956"/>
    </source>
</evidence>
<dbReference type="InterPro" id="IPR056209">
    <property type="entry name" value="SU10_adaptor"/>
</dbReference>
<evidence type="ECO:0000313" key="1">
    <source>
        <dbReference type="EMBL" id="THF55915.1"/>
    </source>
</evidence>
<dbReference type="AlphaFoldDB" id="A0A4S4AAH8"/>
<proteinExistence type="predicted"/>
<gene>
    <name evidence="1" type="ORF">E6O51_20225</name>
</gene>
<comment type="caution">
    <text evidence="1">The sequence shown here is derived from an EMBL/GenBank/DDBJ whole genome shotgun (WGS) entry which is preliminary data.</text>
</comment>
<name>A0A4S4AAH8_9RHOO</name>
<dbReference type="RefSeq" id="WP_136386831.1">
    <property type="nucleotide sequence ID" value="NZ_SSOD01000022.1"/>
</dbReference>
<reference evidence="1 2" key="1">
    <citation type="submission" date="2019-04" db="EMBL/GenBank/DDBJ databases">
        <title>Azoarcus rhizosphaerae sp. nov. isolated from rhizosphere of Ficus religiosa.</title>
        <authorList>
            <person name="Lin S.-Y."/>
            <person name="Hameed A."/>
            <person name="Hsu Y.-H."/>
            <person name="Young C.-C."/>
        </authorList>
    </citation>
    <scope>NUCLEOTIDE SEQUENCE [LARGE SCALE GENOMIC DNA]</scope>
    <source>
        <strain evidence="1 2">CC-YHH848</strain>
    </source>
</reference>
<accession>A0A4S4AAH8</accession>
<organism evidence="1 2">
    <name type="scientific">Pseudothauera rhizosphaerae</name>
    <dbReference type="NCBI Taxonomy" id="2565932"/>
    <lineage>
        <taxon>Bacteria</taxon>
        <taxon>Pseudomonadati</taxon>
        <taxon>Pseudomonadota</taxon>
        <taxon>Betaproteobacteria</taxon>
        <taxon>Rhodocyclales</taxon>
        <taxon>Zoogloeaceae</taxon>
        <taxon>Pseudothauera</taxon>
    </lineage>
</organism>
<dbReference type="OrthoDB" id="6880023at2"/>
<dbReference type="Proteomes" id="UP000307956">
    <property type="component" value="Unassembled WGS sequence"/>
</dbReference>
<dbReference type="EMBL" id="SSOD01000022">
    <property type="protein sequence ID" value="THF55915.1"/>
    <property type="molecule type" value="Genomic_DNA"/>
</dbReference>
<protein>
    <submittedName>
        <fullName evidence="1">Uncharacterized protein</fullName>
    </submittedName>
</protein>
<dbReference type="Pfam" id="PF24175">
    <property type="entry name" value="SU10_adaptor"/>
    <property type="match status" value="1"/>
</dbReference>
<keyword evidence="2" id="KW-1185">Reference proteome</keyword>
<sequence>MNAGELIDIVRREIGDREQPYFNTDDDLIEFADDAQNEACRRASLLVDSNSDFCRIDVEEGEAEYEIDSRIIRIRRARLVGVVRPMSLMPTAHLDSQCLGWEDMAGEPSIIVTDWKTGAIRLAPTPDAAATLLLRVVRLPLHPIKSLDSTFEVNPRFIRDLRHWIIKRAYDKKDADAEDVALAVRAEGRFIAAFGEALPARTEEWNARNLPFDNLDASE</sequence>